<dbReference type="InterPro" id="IPR039536">
    <property type="entry name" value="TetR_C_Proteobacteria"/>
</dbReference>
<dbReference type="RefSeq" id="WP_395246810.1">
    <property type="nucleotide sequence ID" value="NZ_JBINXA010000015.1"/>
</dbReference>
<name>A0ABW7LVB7_9PSED</name>
<dbReference type="SUPFAM" id="SSF46689">
    <property type="entry name" value="Homeodomain-like"/>
    <property type="match status" value="1"/>
</dbReference>
<organism evidence="4 5">
    <name type="scientific">Pseudomonas kulmbachensis</name>
    <dbReference type="NCBI Taxonomy" id="3043408"/>
    <lineage>
        <taxon>Bacteria</taxon>
        <taxon>Pseudomonadati</taxon>
        <taxon>Pseudomonadota</taxon>
        <taxon>Gammaproteobacteria</taxon>
        <taxon>Pseudomonadales</taxon>
        <taxon>Pseudomonadaceae</taxon>
        <taxon>Pseudomonas</taxon>
    </lineage>
</organism>
<dbReference type="Pfam" id="PF00440">
    <property type="entry name" value="TetR_N"/>
    <property type="match status" value="1"/>
</dbReference>
<dbReference type="Proteomes" id="UP001609821">
    <property type="component" value="Unassembled WGS sequence"/>
</dbReference>
<keyword evidence="1 2" id="KW-0238">DNA-binding</keyword>
<dbReference type="PROSITE" id="PS50977">
    <property type="entry name" value="HTH_TETR_2"/>
    <property type="match status" value="1"/>
</dbReference>
<dbReference type="Pfam" id="PF14246">
    <property type="entry name" value="TetR_C_7"/>
    <property type="match status" value="1"/>
</dbReference>
<evidence type="ECO:0000256" key="1">
    <source>
        <dbReference type="ARBA" id="ARBA00023125"/>
    </source>
</evidence>
<dbReference type="InterPro" id="IPR009057">
    <property type="entry name" value="Homeodomain-like_sf"/>
</dbReference>
<dbReference type="EMBL" id="JBINXB010000005">
    <property type="protein sequence ID" value="MFH6565632.1"/>
    <property type="molecule type" value="Genomic_DNA"/>
</dbReference>
<evidence type="ECO:0000259" key="3">
    <source>
        <dbReference type="PROSITE" id="PS50977"/>
    </source>
</evidence>
<evidence type="ECO:0000256" key="2">
    <source>
        <dbReference type="PROSITE-ProRule" id="PRU00335"/>
    </source>
</evidence>
<dbReference type="InterPro" id="IPR050109">
    <property type="entry name" value="HTH-type_TetR-like_transc_reg"/>
</dbReference>
<evidence type="ECO:0000313" key="4">
    <source>
        <dbReference type="EMBL" id="MFH6565632.1"/>
    </source>
</evidence>
<accession>A0ABW7LVB7</accession>
<feature type="domain" description="HTH tetR-type" evidence="3">
    <location>
        <begin position="6"/>
        <end position="66"/>
    </location>
</feature>
<dbReference type="InterPro" id="IPR001647">
    <property type="entry name" value="HTH_TetR"/>
</dbReference>
<dbReference type="PANTHER" id="PTHR30055:SF119">
    <property type="entry name" value="NALC"/>
    <property type="match status" value="1"/>
</dbReference>
<feature type="DNA-binding region" description="H-T-H motif" evidence="2">
    <location>
        <begin position="29"/>
        <end position="48"/>
    </location>
</feature>
<reference evidence="4 5" key="1">
    <citation type="submission" date="2024-10" db="EMBL/GenBank/DDBJ databases">
        <title>Aeromonas and Pseudomonas from the Cagarras Archipelago, Rio de Janeiro, Brazil.</title>
        <authorList>
            <person name="Canellas A.L.B."/>
            <person name="Laport M.S."/>
        </authorList>
    </citation>
    <scope>NUCLEOTIDE SEQUENCE [LARGE SCALE GENOMIC DNA]</scope>
    <source>
        <strain evidence="4 5">CPF-4</strain>
    </source>
</reference>
<evidence type="ECO:0000313" key="5">
    <source>
        <dbReference type="Proteomes" id="UP001609821"/>
    </source>
</evidence>
<proteinExistence type="predicted"/>
<dbReference type="PRINTS" id="PR00455">
    <property type="entry name" value="HTHTETR"/>
</dbReference>
<dbReference type="PANTHER" id="PTHR30055">
    <property type="entry name" value="HTH-TYPE TRANSCRIPTIONAL REGULATOR RUTR"/>
    <property type="match status" value="1"/>
</dbReference>
<comment type="caution">
    <text evidence="4">The sequence shown here is derived from an EMBL/GenBank/DDBJ whole genome shotgun (WGS) entry which is preliminary data.</text>
</comment>
<sequence length="208" mass="22357">MRVRTEAKREAIIEVASQVFREAGFEGASMAEISARVGGSKRTLYGYFESKEDLFGAVAQSAADTLFNPLFESLITSVEAFPKALKQFGQAIVELGCEEHTIQIFRTLIGVSGRSEIGIQFYLSGPAKGLEMLAGYLHNLMDQGVLKPCDPAVAAQHLSALLQSETLLPSLLGLLKSPSTAFLEQSTERAVQAFLNAYAVQPPSGQAA</sequence>
<gene>
    <name evidence="4" type="ORF">ACHMWK_06585</name>
</gene>
<keyword evidence="5" id="KW-1185">Reference proteome</keyword>
<protein>
    <submittedName>
        <fullName evidence="4">TetR/AcrR family transcriptional regulator</fullName>
    </submittedName>
</protein>
<dbReference type="Gene3D" id="1.10.357.10">
    <property type="entry name" value="Tetracycline Repressor, domain 2"/>
    <property type="match status" value="1"/>
</dbReference>